<protein>
    <submittedName>
        <fullName evidence="2">Uncharacterized protein</fullName>
    </submittedName>
</protein>
<feature type="compositionally biased region" description="Polar residues" evidence="1">
    <location>
        <begin position="257"/>
        <end position="272"/>
    </location>
</feature>
<feature type="compositionally biased region" description="Basic and acidic residues" evidence="1">
    <location>
        <begin position="273"/>
        <end position="286"/>
    </location>
</feature>
<proteinExistence type="predicted"/>
<dbReference type="OrthoDB" id="157461at2157"/>
<sequence length="438" mass="46361">MVMARPSRDPTDDLLVAADVLGSFGVTATDLAGESAEENGLEDAVADVLSTGVDRTTVLRRTIARSDRGIACAARYSRADLEAELEAAFEAIGWSLAGSATPGGLELTATDPHGRSREATVTYPETPLASDNLPAVLWTITETVLAGTDARFILLSSGVDRWRAVLAAEPELERLRERYGPRIEAFDRPLCPEYGLAAYVPGASPDGASALGADSHGFDPDADPWPPWALEYESHGQTDPDPGSVDSLIEDAEPSSAAATDSTQPSTSGASTSDERREIDGFELRGEPSVSRTRPDDGSTETSDSGRSSVDSSRRDRSAGADESSTRTTEFGTLSGSTTTTRVENDSFGTDLDPQSEDDRYRAVGAALDAGGTVSVRGLLEDDEFLPELPAVEPTETRIEFDDECAPVEPPDATAAAEESGFEWVETGSLETMRLSDG</sequence>
<dbReference type="EMBL" id="NXNI01000001">
    <property type="protein sequence ID" value="PCR91930.1"/>
    <property type="molecule type" value="Genomic_DNA"/>
</dbReference>
<gene>
    <name evidence="2" type="ORF">CP557_16220</name>
</gene>
<dbReference type="Proteomes" id="UP000219689">
    <property type="component" value="Unassembled WGS sequence"/>
</dbReference>
<name>A0A2A5QYL0_9EURY</name>
<evidence type="ECO:0000313" key="2">
    <source>
        <dbReference type="EMBL" id="PCR91930.1"/>
    </source>
</evidence>
<comment type="caution">
    <text evidence="2">The sequence shown here is derived from an EMBL/GenBank/DDBJ whole genome shotgun (WGS) entry which is preliminary data.</text>
</comment>
<keyword evidence="3" id="KW-1185">Reference proteome</keyword>
<feature type="region of interest" description="Disordered" evidence="1">
    <location>
        <begin position="210"/>
        <end position="357"/>
    </location>
</feature>
<dbReference type="AlphaFoldDB" id="A0A2A5QYL0"/>
<evidence type="ECO:0000256" key="1">
    <source>
        <dbReference type="SAM" id="MobiDB-lite"/>
    </source>
</evidence>
<evidence type="ECO:0000313" key="3">
    <source>
        <dbReference type="Proteomes" id="UP000219689"/>
    </source>
</evidence>
<reference evidence="2 3" key="1">
    <citation type="submission" date="2017-09" db="EMBL/GenBank/DDBJ databases">
        <title>Genome sequences of Natrinema ejinorence JCM 13890T.</title>
        <authorList>
            <person name="Roh S.W."/>
            <person name="Kim Y.B."/>
            <person name="Kim J.Y."/>
        </authorList>
    </citation>
    <scope>NUCLEOTIDE SEQUENCE [LARGE SCALE GENOMIC DNA]</scope>
    <source>
        <strain evidence="2 3">JCM 13890</strain>
    </source>
</reference>
<feature type="compositionally biased region" description="Polar residues" evidence="1">
    <location>
        <begin position="326"/>
        <end position="342"/>
    </location>
</feature>
<organism evidence="2 3">
    <name type="scientific">Natrinema ejinorense</name>
    <dbReference type="NCBI Taxonomy" id="373386"/>
    <lineage>
        <taxon>Archaea</taxon>
        <taxon>Methanobacteriati</taxon>
        <taxon>Methanobacteriota</taxon>
        <taxon>Stenosarchaea group</taxon>
        <taxon>Halobacteria</taxon>
        <taxon>Halobacteriales</taxon>
        <taxon>Natrialbaceae</taxon>
        <taxon>Natrinema</taxon>
    </lineage>
</organism>
<accession>A0A2A5QYL0</accession>